<dbReference type="Gene3D" id="2.60.40.10">
    <property type="entry name" value="Immunoglobulins"/>
    <property type="match status" value="1"/>
</dbReference>
<evidence type="ECO:0000259" key="4">
    <source>
        <dbReference type="SMART" id="SM00409"/>
    </source>
</evidence>
<dbReference type="InterPro" id="IPR013106">
    <property type="entry name" value="Ig_V-set"/>
</dbReference>
<dbReference type="OMA" id="HYSYGVQ"/>
<dbReference type="SMART" id="SM00409">
    <property type="entry name" value="IG"/>
    <property type="match status" value="1"/>
</dbReference>
<dbReference type="InterPro" id="IPR036179">
    <property type="entry name" value="Ig-like_dom_sf"/>
</dbReference>
<dbReference type="InterPro" id="IPR050413">
    <property type="entry name" value="TCR_beta_variable"/>
</dbReference>
<feature type="domain" description="Immunoglobulin V-set" evidence="3">
    <location>
        <begin position="48"/>
        <end position="123"/>
    </location>
</feature>
<dbReference type="Pfam" id="PF07686">
    <property type="entry name" value="V-set"/>
    <property type="match status" value="1"/>
</dbReference>
<evidence type="ECO:0000313" key="5">
    <source>
        <dbReference type="Ensembl" id="ENSSHBP00005014232.1"/>
    </source>
</evidence>
<evidence type="ECO:0008006" key="7">
    <source>
        <dbReference type="Google" id="ProtNLM"/>
    </source>
</evidence>
<accession>A0A672UJQ9</accession>
<proteinExistence type="predicted"/>
<dbReference type="GO" id="GO:0002376">
    <property type="term" value="P:immune system process"/>
    <property type="evidence" value="ECO:0007669"/>
    <property type="project" value="UniProtKB-KW"/>
</dbReference>
<dbReference type="InterPro" id="IPR013783">
    <property type="entry name" value="Ig-like_fold"/>
</dbReference>
<evidence type="ECO:0000259" key="3">
    <source>
        <dbReference type="SMART" id="SM00406"/>
    </source>
</evidence>
<dbReference type="AlphaFoldDB" id="A0A672UJQ9"/>
<keyword evidence="6" id="KW-1185">Reference proteome</keyword>
<dbReference type="GO" id="GO:0007166">
    <property type="term" value="P:cell surface receptor signaling pathway"/>
    <property type="evidence" value="ECO:0007669"/>
    <property type="project" value="TreeGrafter"/>
</dbReference>
<name>A0A672UJQ9_STRHB</name>
<keyword evidence="2" id="KW-0391">Immunity</keyword>
<dbReference type="Ensembl" id="ENSSHBT00005017114.1">
    <property type="protein sequence ID" value="ENSSHBP00005014232.1"/>
    <property type="gene ID" value="ENSSHBG00005012472.1"/>
</dbReference>
<dbReference type="InterPro" id="IPR003599">
    <property type="entry name" value="Ig_sub"/>
</dbReference>
<dbReference type="PANTHER" id="PTHR23268">
    <property type="entry name" value="T-CELL RECEPTOR BETA CHAIN"/>
    <property type="match status" value="1"/>
</dbReference>
<dbReference type="PANTHER" id="PTHR23268:SF28">
    <property type="entry name" value="T CELL RECEPTOR BETA VARIABLE 19"/>
    <property type="match status" value="1"/>
</dbReference>
<dbReference type="GO" id="GO:0005886">
    <property type="term" value="C:plasma membrane"/>
    <property type="evidence" value="ECO:0007669"/>
    <property type="project" value="TreeGrafter"/>
</dbReference>
<evidence type="ECO:0000256" key="2">
    <source>
        <dbReference type="ARBA" id="ARBA00022859"/>
    </source>
</evidence>
<reference evidence="5" key="2">
    <citation type="submission" date="2025-09" db="UniProtKB">
        <authorList>
            <consortium name="Ensembl"/>
        </authorList>
    </citation>
    <scope>IDENTIFICATION</scope>
</reference>
<reference evidence="5" key="1">
    <citation type="submission" date="2025-08" db="UniProtKB">
        <authorList>
            <consortium name="Ensembl"/>
        </authorList>
    </citation>
    <scope>IDENTIFICATION</scope>
</reference>
<dbReference type="Proteomes" id="UP000472266">
    <property type="component" value="Unplaced"/>
</dbReference>
<sequence>MGPHFKAADLLCCWDNVARLSSYVSVLLCLTGARITQTSSLVLKEDDKATLTCSQNDNHDSMFWYLQQPGKGLQLIYYSIGVNQQFEGDFHIGYKAQRPNLSDFSLDILSVKMNYSAVYFCASSLNTALQSHFLSLHKLLSFSVLSLRREPLSAQEEGM</sequence>
<evidence type="ECO:0000313" key="6">
    <source>
        <dbReference type="Proteomes" id="UP000472266"/>
    </source>
</evidence>
<keyword evidence="1" id="KW-0732">Signal</keyword>
<dbReference type="SUPFAM" id="SSF48726">
    <property type="entry name" value="Immunoglobulin"/>
    <property type="match status" value="1"/>
</dbReference>
<organism evidence="5 6">
    <name type="scientific">Strigops habroptila</name>
    <name type="common">Kakapo</name>
    <dbReference type="NCBI Taxonomy" id="2489341"/>
    <lineage>
        <taxon>Eukaryota</taxon>
        <taxon>Metazoa</taxon>
        <taxon>Chordata</taxon>
        <taxon>Craniata</taxon>
        <taxon>Vertebrata</taxon>
        <taxon>Euteleostomi</taxon>
        <taxon>Archelosauria</taxon>
        <taxon>Archosauria</taxon>
        <taxon>Dinosauria</taxon>
        <taxon>Saurischia</taxon>
        <taxon>Theropoda</taxon>
        <taxon>Coelurosauria</taxon>
        <taxon>Aves</taxon>
        <taxon>Neognathae</taxon>
        <taxon>Neoaves</taxon>
        <taxon>Telluraves</taxon>
        <taxon>Australaves</taxon>
        <taxon>Psittaciformes</taxon>
        <taxon>Psittacidae</taxon>
        <taxon>Strigops</taxon>
    </lineage>
</organism>
<dbReference type="GeneTree" id="ENSGT00940000162480"/>
<feature type="domain" description="Immunoglobulin" evidence="4">
    <location>
        <begin position="38"/>
        <end position="139"/>
    </location>
</feature>
<evidence type="ECO:0000256" key="1">
    <source>
        <dbReference type="ARBA" id="ARBA00022729"/>
    </source>
</evidence>
<protein>
    <recommendedName>
        <fullName evidence="7">Ig-like domain-containing protein</fullName>
    </recommendedName>
</protein>
<dbReference type="SMART" id="SM00406">
    <property type="entry name" value="IGv"/>
    <property type="match status" value="1"/>
</dbReference>
<dbReference type="InParanoid" id="A0A672UJQ9"/>